<organism evidence="3 4">
    <name type="scientific">Nocardia amikacinitolerans</name>
    <dbReference type="NCBI Taxonomy" id="756689"/>
    <lineage>
        <taxon>Bacteria</taxon>
        <taxon>Bacillati</taxon>
        <taxon>Actinomycetota</taxon>
        <taxon>Actinomycetes</taxon>
        <taxon>Mycobacteriales</taxon>
        <taxon>Nocardiaceae</taxon>
        <taxon>Nocardia</taxon>
    </lineage>
</organism>
<dbReference type="InterPro" id="IPR036291">
    <property type="entry name" value="NAD(P)-bd_dom_sf"/>
</dbReference>
<dbReference type="InterPro" id="IPR002347">
    <property type="entry name" value="SDR_fam"/>
</dbReference>
<sequence length="255" mass="27056">MVHEPDISTDQRITLVTGASRGIGADTARILAARGDHVIVNYREKRRRAQTIADEITAAGGSASIAGADVSDETATRTLIADIADRFGRLDVLVLNASGGLERDAAADYAMSINRDAQLRLTRLALPLMPSGGRIVFVTSHQAHFHGRKPVPADYEPIAASKRAGEDALRALIPELEALGITLTVVSGDMIDGTIIVRLLERRDPDAVGTRRDNGPLPTIEEFATAIADATTDPTESGHTVYIGGHDYLAGASTD</sequence>
<dbReference type="PRINTS" id="PR00081">
    <property type="entry name" value="GDHRDH"/>
</dbReference>
<dbReference type="PANTHER" id="PTHR43008">
    <property type="entry name" value="BENZIL REDUCTASE"/>
    <property type="match status" value="1"/>
</dbReference>
<dbReference type="RefSeq" id="WP_245910173.1">
    <property type="nucleotide sequence ID" value="NZ_JAMTCV010000008.1"/>
</dbReference>
<protein>
    <submittedName>
        <fullName evidence="3">NAD(P)-dependent dehydrogenase, short-chain alcohol dehydrogenase family</fullName>
    </submittedName>
</protein>
<evidence type="ECO:0000256" key="1">
    <source>
        <dbReference type="ARBA" id="ARBA00006484"/>
    </source>
</evidence>
<dbReference type="PANTHER" id="PTHR43008:SF4">
    <property type="entry name" value="CHAIN DEHYDROGENASE, PUTATIVE (AFU_ORTHOLOGUE AFUA_4G08710)-RELATED"/>
    <property type="match status" value="1"/>
</dbReference>
<evidence type="ECO:0000256" key="2">
    <source>
        <dbReference type="ARBA" id="ARBA00023002"/>
    </source>
</evidence>
<proteinExistence type="inferred from homology"/>
<dbReference type="Pfam" id="PF00106">
    <property type="entry name" value="adh_short"/>
    <property type="match status" value="1"/>
</dbReference>
<keyword evidence="4" id="KW-1185">Reference proteome</keyword>
<dbReference type="SUPFAM" id="SSF51735">
    <property type="entry name" value="NAD(P)-binding Rossmann-fold domains"/>
    <property type="match status" value="1"/>
</dbReference>
<dbReference type="Gene3D" id="3.40.50.720">
    <property type="entry name" value="NAD(P)-binding Rossmann-like Domain"/>
    <property type="match status" value="1"/>
</dbReference>
<gene>
    <name evidence="3" type="ORF">SAMN04244553_3631</name>
</gene>
<evidence type="ECO:0000313" key="3">
    <source>
        <dbReference type="EMBL" id="SNY84436.1"/>
    </source>
</evidence>
<dbReference type="Proteomes" id="UP000219565">
    <property type="component" value="Unassembled WGS sequence"/>
</dbReference>
<dbReference type="GO" id="GO:0050664">
    <property type="term" value="F:oxidoreductase activity, acting on NAD(P)H, oxygen as acceptor"/>
    <property type="evidence" value="ECO:0007669"/>
    <property type="project" value="TreeGrafter"/>
</dbReference>
<dbReference type="AlphaFoldDB" id="A0A285LL86"/>
<dbReference type="NCBIfam" id="NF005868">
    <property type="entry name" value="PRK07806.1"/>
    <property type="match status" value="1"/>
</dbReference>
<name>A0A285LL86_9NOCA</name>
<reference evidence="3 4" key="1">
    <citation type="submission" date="2017-09" db="EMBL/GenBank/DDBJ databases">
        <authorList>
            <person name="Ehlers B."/>
            <person name="Leendertz F.H."/>
        </authorList>
    </citation>
    <scope>NUCLEOTIDE SEQUENCE [LARGE SCALE GENOMIC DNA]</scope>
    <source>
        <strain evidence="3 4">DSM 45537</strain>
    </source>
</reference>
<keyword evidence="2" id="KW-0560">Oxidoreductase</keyword>
<evidence type="ECO:0000313" key="4">
    <source>
        <dbReference type="Proteomes" id="UP000219565"/>
    </source>
</evidence>
<dbReference type="STRING" id="1379680.GCA_001612615_05671"/>
<dbReference type="EMBL" id="OBEG01000003">
    <property type="protein sequence ID" value="SNY84436.1"/>
    <property type="molecule type" value="Genomic_DNA"/>
</dbReference>
<accession>A0A285LL86</accession>
<comment type="similarity">
    <text evidence="1">Belongs to the short-chain dehydrogenases/reductases (SDR) family.</text>
</comment>